<keyword evidence="7" id="KW-0732">Signal</keyword>
<evidence type="ECO:0000313" key="9">
    <source>
        <dbReference type="Proteomes" id="UP000671908"/>
    </source>
</evidence>
<evidence type="ECO:0000256" key="4">
    <source>
        <dbReference type="ARBA" id="ARBA00022989"/>
    </source>
</evidence>
<name>A0A975F3L8_9SPIR</name>
<keyword evidence="3 6" id="KW-0812">Transmembrane</keyword>
<sequence>MYFSKKLRAVLFFYACAFVLAHAQNASSNLPAAAQSSPESEIVISGQPESSSSLEASLPIESEQESRRSEAYSTFSVFIRMILVLIFVVALMYVIVRFMRNGLRRPENKDPFLRLVSSVSLSPGKSVQVFTLLDRAYIVGVSDSSVNLIDKIDDKDLIDSMNLYADKNENSTRPKNFNDILALFMPNSAENKNVFKRSAETAADLLKKQRERLNKDGGEL</sequence>
<keyword evidence="9" id="KW-1185">Reference proteome</keyword>
<dbReference type="GO" id="GO:0016020">
    <property type="term" value="C:membrane"/>
    <property type="evidence" value="ECO:0007669"/>
    <property type="project" value="InterPro"/>
</dbReference>
<feature type="transmembrane region" description="Helical" evidence="6">
    <location>
        <begin position="77"/>
        <end position="96"/>
    </location>
</feature>
<feature type="chain" id="PRO_5036741887" evidence="7">
    <location>
        <begin position="24"/>
        <end position="220"/>
    </location>
</feature>
<evidence type="ECO:0000256" key="5">
    <source>
        <dbReference type="ARBA" id="ARBA00023136"/>
    </source>
</evidence>
<evidence type="ECO:0000313" key="8">
    <source>
        <dbReference type="EMBL" id="QTQ14105.1"/>
    </source>
</evidence>
<comment type="subcellular location">
    <subcellularLocation>
        <location evidence="1">Cell membrane</location>
    </subcellularLocation>
</comment>
<keyword evidence="5 6" id="KW-0472">Membrane</keyword>
<accession>A0A975F3L8</accession>
<dbReference type="EMBL" id="CP054142">
    <property type="protein sequence ID" value="QTQ14105.1"/>
    <property type="molecule type" value="Genomic_DNA"/>
</dbReference>
<proteinExistence type="predicted"/>
<dbReference type="RefSeq" id="WP_210118795.1">
    <property type="nucleotide sequence ID" value="NZ_CP054142.1"/>
</dbReference>
<keyword evidence="2" id="KW-1003">Cell membrane</keyword>
<evidence type="ECO:0000256" key="6">
    <source>
        <dbReference type="SAM" id="Phobius"/>
    </source>
</evidence>
<reference evidence="8 9" key="1">
    <citation type="journal article" date="2021" name="Microbiol. Resour. Announc.">
        <title>Complete Genome Sequences of Three Human Oral Treponema parvum Isolates.</title>
        <authorList>
            <person name="Zeng H."/>
            <person name="Watt R.M."/>
        </authorList>
    </citation>
    <scope>NUCLEOTIDE SEQUENCE [LARGE SCALE GENOMIC DNA]</scope>
    <source>
        <strain evidence="8 9">ATCC 700770</strain>
    </source>
</reference>
<gene>
    <name evidence="8" type="ORF">HRQ91_06335</name>
</gene>
<dbReference type="KEGG" id="tpav:HRQ91_06335"/>
<dbReference type="Proteomes" id="UP000671908">
    <property type="component" value="Chromosome"/>
</dbReference>
<evidence type="ECO:0000256" key="7">
    <source>
        <dbReference type="SAM" id="SignalP"/>
    </source>
</evidence>
<dbReference type="AlphaFoldDB" id="A0A975F3L8"/>
<protein>
    <submittedName>
        <fullName evidence="8">FliO/MopB family protein</fullName>
    </submittedName>
</protein>
<dbReference type="GO" id="GO:0044781">
    <property type="term" value="P:bacterial-type flagellum organization"/>
    <property type="evidence" value="ECO:0007669"/>
    <property type="project" value="InterPro"/>
</dbReference>
<evidence type="ECO:0000256" key="1">
    <source>
        <dbReference type="ARBA" id="ARBA00004236"/>
    </source>
</evidence>
<dbReference type="InterPro" id="IPR022781">
    <property type="entry name" value="Flagellar_biosynth_FliO"/>
</dbReference>
<organism evidence="8 9">
    <name type="scientific">Treponema parvum</name>
    <dbReference type="NCBI Taxonomy" id="138851"/>
    <lineage>
        <taxon>Bacteria</taxon>
        <taxon>Pseudomonadati</taxon>
        <taxon>Spirochaetota</taxon>
        <taxon>Spirochaetia</taxon>
        <taxon>Spirochaetales</taxon>
        <taxon>Treponemataceae</taxon>
        <taxon>Treponema</taxon>
    </lineage>
</organism>
<evidence type="ECO:0000256" key="2">
    <source>
        <dbReference type="ARBA" id="ARBA00022475"/>
    </source>
</evidence>
<dbReference type="Pfam" id="PF04347">
    <property type="entry name" value="FliO"/>
    <property type="match status" value="1"/>
</dbReference>
<keyword evidence="4 6" id="KW-1133">Transmembrane helix</keyword>
<feature type="signal peptide" evidence="7">
    <location>
        <begin position="1"/>
        <end position="23"/>
    </location>
</feature>
<evidence type="ECO:0000256" key="3">
    <source>
        <dbReference type="ARBA" id="ARBA00022692"/>
    </source>
</evidence>